<dbReference type="InterPro" id="IPR001466">
    <property type="entry name" value="Beta-lactam-related"/>
</dbReference>
<dbReference type="InterPro" id="IPR050789">
    <property type="entry name" value="Diverse_Enzym_Activities"/>
</dbReference>
<dbReference type="EMBL" id="DUMN01000096">
    <property type="protein sequence ID" value="HHV66580.1"/>
    <property type="molecule type" value="Genomic_DNA"/>
</dbReference>
<reference evidence="2 3" key="1">
    <citation type="journal article" date="2020" name="Biotechnol. Biofuels">
        <title>New insights from the biogas microbiome by comprehensive genome-resolved metagenomics of nearly 1600 species originating from multiple anaerobic digesters.</title>
        <authorList>
            <person name="Campanaro S."/>
            <person name="Treu L."/>
            <person name="Rodriguez-R L.M."/>
            <person name="Kovalovszki A."/>
            <person name="Ziels R.M."/>
            <person name="Maus I."/>
            <person name="Zhu X."/>
            <person name="Kougias P.G."/>
            <person name="Basile A."/>
            <person name="Luo G."/>
            <person name="Schluter A."/>
            <person name="Konstantinidis K.T."/>
            <person name="Angelidaki I."/>
        </authorList>
    </citation>
    <scope>NUCLEOTIDE SEQUENCE [LARGE SCALE GENOMIC DNA]</scope>
    <source>
        <strain evidence="2">AS04akNAM_66</strain>
    </source>
</reference>
<dbReference type="InterPro" id="IPR012338">
    <property type="entry name" value="Beta-lactam/transpept-like"/>
</dbReference>
<dbReference type="Pfam" id="PF00144">
    <property type="entry name" value="Beta-lactamase"/>
    <property type="match status" value="1"/>
</dbReference>
<dbReference type="PANTHER" id="PTHR43283">
    <property type="entry name" value="BETA-LACTAMASE-RELATED"/>
    <property type="match status" value="1"/>
</dbReference>
<dbReference type="SUPFAM" id="SSF56601">
    <property type="entry name" value="beta-lactamase/transpeptidase-like"/>
    <property type="match status" value="1"/>
</dbReference>
<organism evidence="2 3">
    <name type="scientific">Brucella intermedia</name>
    <dbReference type="NCBI Taxonomy" id="94625"/>
    <lineage>
        <taxon>Bacteria</taxon>
        <taxon>Pseudomonadati</taxon>
        <taxon>Pseudomonadota</taxon>
        <taxon>Alphaproteobacteria</taxon>
        <taxon>Hyphomicrobiales</taxon>
        <taxon>Brucellaceae</taxon>
        <taxon>Brucella/Ochrobactrum group</taxon>
        <taxon>Brucella</taxon>
    </lineage>
</organism>
<proteinExistence type="predicted"/>
<dbReference type="AlphaFoldDB" id="A0A7V6P962"/>
<evidence type="ECO:0000259" key="1">
    <source>
        <dbReference type="Pfam" id="PF00144"/>
    </source>
</evidence>
<gene>
    <name evidence="2" type="ORF">GXX48_02885</name>
</gene>
<evidence type="ECO:0000313" key="2">
    <source>
        <dbReference type="EMBL" id="HHV66580.1"/>
    </source>
</evidence>
<comment type="caution">
    <text evidence="2">The sequence shown here is derived from an EMBL/GenBank/DDBJ whole genome shotgun (WGS) entry which is preliminary data.</text>
</comment>
<dbReference type="PANTHER" id="PTHR43283:SF7">
    <property type="entry name" value="BETA-LACTAMASE-RELATED DOMAIN-CONTAINING PROTEIN"/>
    <property type="match status" value="1"/>
</dbReference>
<dbReference type="GO" id="GO:0016787">
    <property type="term" value="F:hydrolase activity"/>
    <property type="evidence" value="ECO:0007669"/>
    <property type="project" value="UniProtKB-KW"/>
</dbReference>
<accession>A0A7V6P962</accession>
<sequence>MRRILKFAGGALLATLLGAIVWLAVKPPELLRVGTGYAAKIVCSNVFIAGREAASVLADDVQAPGNPLLRFLNASVDKNRGSVTVRIFGFFAPSTATYRPALGCANIHESDLRLELPTGPQVPAEPIQIESDPAIQAVIENDALAGPGMRAIAVIRDGKLIAENYGPGFNADTPLLGWSMTKSVMATLIGMRIAEGRMATERTDLLPEWKNDSRSKISLANLLAMNSGLRFDEDYGTVADVTRMLFLEPDMTRFAASLPLEEAPGTKFNYSSGTANILSELFMDSFNSREEALAYPRLALFGPLGMRSTILEADASGVFVGSSYMYATAREWARLGAFLADDGKLYGRPVLPADYVSFMRKPTPVSQGRYGSAQVWLQLGGVKAGEDGIPEDAFWMSGHDGQSVMVVPSMHLAVVRLGLTPSRTGYNVQLLNARIIEALRRER</sequence>
<dbReference type="Gene3D" id="3.40.710.10">
    <property type="entry name" value="DD-peptidase/beta-lactamase superfamily"/>
    <property type="match status" value="1"/>
</dbReference>
<evidence type="ECO:0000313" key="3">
    <source>
        <dbReference type="Proteomes" id="UP000551563"/>
    </source>
</evidence>
<dbReference type="RefSeq" id="WP_278500241.1">
    <property type="nucleotide sequence ID" value="NZ_CP122438.1"/>
</dbReference>
<keyword evidence="2" id="KW-0378">Hydrolase</keyword>
<feature type="domain" description="Beta-lactamase-related" evidence="1">
    <location>
        <begin position="151"/>
        <end position="417"/>
    </location>
</feature>
<protein>
    <submittedName>
        <fullName evidence="2">Serine hydrolase</fullName>
    </submittedName>
</protein>
<name>A0A7V6P962_9HYPH</name>
<dbReference type="Proteomes" id="UP000551563">
    <property type="component" value="Unassembled WGS sequence"/>
</dbReference>